<dbReference type="RefSeq" id="WP_054839093.1">
    <property type="nucleotide sequence ID" value="NZ_BBBY01000038.1"/>
</dbReference>
<feature type="domain" description="CRISPR system endoribonuclease Csx1-like HEPN" evidence="1">
    <location>
        <begin position="353"/>
        <end position="405"/>
    </location>
</feature>
<dbReference type="OrthoDB" id="102285at2157"/>
<evidence type="ECO:0000313" key="3">
    <source>
        <dbReference type="EMBL" id="MUN29805.1"/>
    </source>
</evidence>
<evidence type="ECO:0000259" key="1">
    <source>
        <dbReference type="Pfam" id="PF09455"/>
    </source>
</evidence>
<dbReference type="InterPro" id="IPR013383">
    <property type="entry name" value="CRISPR-assoc_prot_DxTHG_CS"/>
</dbReference>
<dbReference type="SUPFAM" id="SSF160980">
    <property type="entry name" value="SSO1389-like"/>
    <property type="match status" value="1"/>
</dbReference>
<dbReference type="Gene3D" id="1.10.3740.10">
    <property type="entry name" value="SSO1389-like domains"/>
    <property type="match status" value="1"/>
</dbReference>
<dbReference type="Pfam" id="PF09455">
    <property type="entry name" value="Csx1_HEPN"/>
    <property type="match status" value="1"/>
</dbReference>
<gene>
    <name evidence="3" type="ORF">GC250_10260</name>
</gene>
<proteinExistence type="predicted"/>
<dbReference type="PANTHER" id="PTHR37169:SF1">
    <property type="entry name" value="CRISPR SYSTEM ENDORIBONUCLEASE CSX1"/>
    <property type="match status" value="1"/>
</dbReference>
<evidence type="ECO:0000313" key="4">
    <source>
        <dbReference type="Proteomes" id="UP000470772"/>
    </source>
</evidence>
<dbReference type="NCBIfam" id="TIGR02549">
    <property type="entry name" value="CRISPR_DxTHG"/>
    <property type="match status" value="1"/>
</dbReference>
<dbReference type="InterPro" id="IPR019016">
    <property type="entry name" value="Csx1-like_HEPN"/>
</dbReference>
<sequence length="424" mass="48082">MKFLISIVGKPSGYKNVKYVYKGAEKKSNFSSSLVKELEKPDVSVLIGQFTLAHEKRTLSKDVSMKDLQDLSLETMKESLQLDDYQIIVSPGVVSEYDKKGSPNAFYKGDIYNFYGYTLHSLANIFLDHVKGMDNDDIEIVLDLTHGINYMGYLTFDAVSLVADVMSTKFSVRMRVVNSDPFPLWFMETPILNINEVMNLDVKPSFSYPVGEGCVKSLRPSSVIPDMEKKGVYDQVRGEQVNDGLPKVESKHFVNSLNRGSLLSAFYFNDDFELCVKKAVDLFESNIVVNSVNPLTVIQRLSFTETFQSYVVANMLKKLHGFPNQQNLDDGVSIDEIQKLSEIYCKSQPLLFTIINNELHSLQKVDRENWTPLSKILNTKDNPDERTFYAHAGLPGGFTEVRRDRAVRVRYSRDMLGKVKSFLG</sequence>
<feature type="domain" description="CRISPR system endoribonuclease Csx1 CARF" evidence="2">
    <location>
        <begin position="4"/>
        <end position="181"/>
    </location>
</feature>
<accession>A0A6A9QR76</accession>
<dbReference type="Pfam" id="PF22230">
    <property type="entry name" value="Csx1_CARF"/>
    <property type="match status" value="1"/>
</dbReference>
<dbReference type="AlphaFoldDB" id="A0A6A9QR76"/>
<dbReference type="PANTHER" id="PTHR37169">
    <property type="entry name" value="CRISPR SYSTEM ENDORIBONUCLEASE CSX1-RELATED"/>
    <property type="match status" value="1"/>
</dbReference>
<dbReference type="Proteomes" id="UP000470772">
    <property type="component" value="Unassembled WGS sequence"/>
</dbReference>
<keyword evidence="4" id="KW-1185">Reference proteome</keyword>
<dbReference type="InterPro" id="IPR053857">
    <property type="entry name" value="Csx1_CARF"/>
</dbReference>
<comment type="caution">
    <text evidence="3">The sequence shown here is derived from an EMBL/GenBank/DDBJ whole genome shotgun (WGS) entry which is preliminary data.</text>
</comment>
<organism evidence="3 4">
    <name type="scientific">Sulfuracidifex metallicus DSM 6482 = JCM 9184</name>
    <dbReference type="NCBI Taxonomy" id="523847"/>
    <lineage>
        <taxon>Archaea</taxon>
        <taxon>Thermoproteota</taxon>
        <taxon>Thermoprotei</taxon>
        <taxon>Sulfolobales</taxon>
        <taxon>Sulfolobaceae</taxon>
        <taxon>Sulfuracidifex</taxon>
    </lineage>
</organism>
<dbReference type="Gene3D" id="3.40.50.10640">
    <property type="entry name" value="SSO1389-like"/>
    <property type="match status" value="1"/>
</dbReference>
<dbReference type="InterPro" id="IPR010171">
    <property type="entry name" value="CRISPR_Csx1"/>
</dbReference>
<name>A0A6A9QR76_SULME</name>
<protein>
    <submittedName>
        <fullName evidence="3">TIGR01897 family CRISPR-associated protein</fullName>
    </submittedName>
</protein>
<evidence type="ECO:0000259" key="2">
    <source>
        <dbReference type="Pfam" id="PF22230"/>
    </source>
</evidence>
<dbReference type="EMBL" id="WGGD01000005">
    <property type="protein sequence ID" value="MUN29805.1"/>
    <property type="molecule type" value="Genomic_DNA"/>
</dbReference>
<dbReference type="NCBIfam" id="TIGR01897">
    <property type="entry name" value="cas_MJ1666"/>
    <property type="match status" value="1"/>
</dbReference>
<dbReference type="InterPro" id="IPR027419">
    <property type="entry name" value="CRISPR-assoc_Csx1_C"/>
</dbReference>
<reference evidence="3 4" key="1">
    <citation type="submission" date="2019-10" db="EMBL/GenBank/DDBJ databases">
        <title>Sequencing and Assembly of Multiple Reported Metal-Biooxidizing Members of the Extremely Thermoacidophilic Archaeal Family Sulfolobaceae.</title>
        <authorList>
            <person name="Counts J.A."/>
            <person name="Kelly R.M."/>
        </authorList>
    </citation>
    <scope>NUCLEOTIDE SEQUENCE [LARGE SCALE GENOMIC DNA]</scope>
    <source>
        <strain evidence="3 4">DSM 6482</strain>
    </source>
</reference>
<dbReference type="InterPro" id="IPR052875">
    <property type="entry name" value="CRISPR_assoc_ribonuclease"/>
</dbReference>